<dbReference type="PROSITE" id="PS51257">
    <property type="entry name" value="PROKAR_LIPOPROTEIN"/>
    <property type="match status" value="1"/>
</dbReference>
<dbReference type="RefSeq" id="WP_108213460.1">
    <property type="nucleotide sequence ID" value="NZ_QBKI01000011.1"/>
</dbReference>
<reference evidence="5 6" key="1">
    <citation type="submission" date="2018-04" db="EMBL/GenBank/DDBJ databases">
        <title>Genomic Encyclopedia of Archaeal and Bacterial Type Strains, Phase II (KMG-II): from individual species to whole genera.</title>
        <authorList>
            <person name="Goeker M."/>
        </authorList>
    </citation>
    <scope>NUCLEOTIDE SEQUENCE [LARGE SCALE GENOMIC DNA]</scope>
    <source>
        <strain evidence="5 6">DSM 100162</strain>
    </source>
</reference>
<dbReference type="Gene3D" id="3.10.450.360">
    <property type="match status" value="1"/>
</dbReference>
<sequence length="445" mass="49207">MNRKFLLNMLLGVTVMWGATSCSEMNEEIADIRGEISELWEKVEVPEAVMTQFASLYPDVKNPDWEEEPEGFEVEFDLGGRERKVLFSATGELLKVEEEINTTGLPQEVIKYVQEHFADFTIDEANLVKTGETLKYEVELESRKGEVELLFDQSGKLLAQQGAPVASAGPEFLQASVVGALLPEAEKTNAFANPVSSWELPAELREVSSIALLEDGRMACVQDEKGSIFVFNLKTNKLEEEHPFGEPGDYEGLAIDGNKAYVLRSDGTVFEVSDFQSKKPQVKTHKSVLSASQDTEGLALDKANNRLLIACKGHDKALGQHKGIYELNLSTGKMNPEPVIRIPLDQEVLKQPVPGKKKVKDGYDVLQPSSLEIHPQSDEYYMLDAVNNRIMVLEKDGSITKSANLDEEQLRQAEGLAFGNNGEVYISSEGSKTGKGVILKYEASL</sequence>
<comment type="subcellular location">
    <subcellularLocation>
        <location evidence="1">Cell membrane</location>
    </subcellularLocation>
</comment>
<dbReference type="SUPFAM" id="SSF50969">
    <property type="entry name" value="YVTN repeat-like/Quinoprotein amine dehydrogenase"/>
    <property type="match status" value="1"/>
</dbReference>
<protein>
    <submittedName>
        <fullName evidence="5">Uncharacterized protein YjiK</fullName>
    </submittedName>
</protein>
<dbReference type="EMBL" id="QBKI01000011">
    <property type="protein sequence ID" value="PTX14541.1"/>
    <property type="molecule type" value="Genomic_DNA"/>
</dbReference>
<dbReference type="InterPro" id="IPR021533">
    <property type="entry name" value="PepSY-like"/>
</dbReference>
<comment type="caution">
    <text evidence="5">The sequence shown here is derived from an EMBL/GenBank/DDBJ whole genome shotgun (WGS) entry which is preliminary data.</text>
</comment>
<keyword evidence="6" id="KW-1185">Reference proteome</keyword>
<name>A0A2T5YDE2_9BACT</name>
<evidence type="ECO:0000313" key="6">
    <source>
        <dbReference type="Proteomes" id="UP000244225"/>
    </source>
</evidence>
<dbReference type="Gene3D" id="2.130.10.10">
    <property type="entry name" value="YVTN repeat-like/Quinoprotein amine dehydrogenase"/>
    <property type="match status" value="1"/>
</dbReference>
<evidence type="ECO:0000256" key="2">
    <source>
        <dbReference type="ARBA" id="ARBA00022475"/>
    </source>
</evidence>
<dbReference type="OrthoDB" id="5292493at2"/>
<dbReference type="Pfam" id="PF11396">
    <property type="entry name" value="PepSY_like"/>
    <property type="match status" value="1"/>
</dbReference>
<organism evidence="5 6">
    <name type="scientific">Pontibacter mucosus</name>
    <dbReference type="NCBI Taxonomy" id="1649266"/>
    <lineage>
        <taxon>Bacteria</taxon>
        <taxon>Pseudomonadati</taxon>
        <taxon>Bacteroidota</taxon>
        <taxon>Cytophagia</taxon>
        <taxon>Cytophagales</taxon>
        <taxon>Hymenobacteraceae</taxon>
        <taxon>Pontibacter</taxon>
    </lineage>
</organism>
<evidence type="ECO:0000256" key="1">
    <source>
        <dbReference type="ARBA" id="ARBA00004236"/>
    </source>
</evidence>
<dbReference type="SUPFAM" id="SSF160574">
    <property type="entry name" value="BT0923-like"/>
    <property type="match status" value="1"/>
</dbReference>
<feature type="domain" description="Putative beta-lactamase-inhibitor-like PepSY-like" evidence="4">
    <location>
        <begin position="72"/>
        <end position="158"/>
    </location>
</feature>
<keyword evidence="2" id="KW-1003">Cell membrane</keyword>
<dbReference type="InterPro" id="IPR009722">
    <property type="entry name" value="YjiK/CarP"/>
</dbReference>
<dbReference type="InterPro" id="IPR015943">
    <property type="entry name" value="WD40/YVTN_repeat-like_dom_sf"/>
</dbReference>
<evidence type="ECO:0000256" key="3">
    <source>
        <dbReference type="ARBA" id="ARBA00023136"/>
    </source>
</evidence>
<dbReference type="InterPro" id="IPR011044">
    <property type="entry name" value="Quino_amine_DH_bsu"/>
</dbReference>
<keyword evidence="3" id="KW-0472">Membrane</keyword>
<dbReference type="GO" id="GO:0005886">
    <property type="term" value="C:plasma membrane"/>
    <property type="evidence" value="ECO:0007669"/>
    <property type="project" value="UniProtKB-SubCell"/>
</dbReference>
<dbReference type="Proteomes" id="UP000244225">
    <property type="component" value="Unassembled WGS sequence"/>
</dbReference>
<dbReference type="AlphaFoldDB" id="A0A2T5YDE2"/>
<evidence type="ECO:0000313" key="5">
    <source>
        <dbReference type="EMBL" id="PTX14541.1"/>
    </source>
</evidence>
<gene>
    <name evidence="5" type="ORF">C8N40_111207</name>
</gene>
<proteinExistence type="predicted"/>
<evidence type="ECO:0000259" key="4">
    <source>
        <dbReference type="Pfam" id="PF11396"/>
    </source>
</evidence>
<accession>A0A2T5YDE2</accession>
<dbReference type="Pfam" id="PF06977">
    <property type="entry name" value="SdiA-regulated"/>
    <property type="match status" value="1"/>
</dbReference>